<evidence type="ECO:0000313" key="2">
    <source>
        <dbReference type="Proteomes" id="UP000050509"/>
    </source>
</evidence>
<dbReference type="AlphaFoldDB" id="A0A0N8PRZ7"/>
<accession>A0A0N8PRZ7</accession>
<reference evidence="1 2" key="1">
    <citation type="submission" date="2015-09" db="EMBL/GenBank/DDBJ databases">
        <title>Draft genome sequence of Kouleothrix aurantiaca JCM 19913.</title>
        <authorList>
            <person name="Hemp J."/>
        </authorList>
    </citation>
    <scope>NUCLEOTIDE SEQUENCE [LARGE SCALE GENOMIC DNA]</scope>
    <source>
        <strain evidence="1 2">COM-B</strain>
    </source>
</reference>
<proteinExistence type="predicted"/>
<comment type="caution">
    <text evidence="1">The sequence shown here is derived from an EMBL/GenBank/DDBJ whole genome shotgun (WGS) entry which is preliminary data.</text>
</comment>
<sequence length="298" mass="33037">MTATPAAPTPRIAPCSRGIGAGDRADYVCAFPWPEDCRIQGGEHGVVFTHAPADPIVDALSAIVDAAAPDTAPQRTDRYYTAFFEAFPSQPDTFIRGEGATVEAAEADCWARYQRIMACDAHVFERRGRRDGYGNCMKCGLGAMVFEPLDRCVICGTPTFYAHDTDGVAYCEAHFEQMPEDKQPQSVKLSLQFRVSDAALTAYGERLRDALDAQDNGAFHQVTIRRGQATLTVWVNRFHAGAQFPVRLHSGQDLKRVEYDAIDATEDSGRLVDFIERDRWTPERAEHDAERFARLIAA</sequence>
<feature type="non-terminal residue" evidence="1">
    <location>
        <position position="298"/>
    </location>
</feature>
<gene>
    <name evidence="1" type="ORF">SE17_21910</name>
</gene>
<protein>
    <submittedName>
        <fullName evidence="1">Uncharacterized protein</fullName>
    </submittedName>
</protein>
<keyword evidence="2" id="KW-1185">Reference proteome</keyword>
<name>A0A0N8PRZ7_9CHLR</name>
<dbReference type="EMBL" id="LJCR01000968">
    <property type="protein sequence ID" value="KPV51317.1"/>
    <property type="molecule type" value="Genomic_DNA"/>
</dbReference>
<evidence type="ECO:0000313" key="1">
    <source>
        <dbReference type="EMBL" id="KPV51317.1"/>
    </source>
</evidence>
<organism evidence="1 2">
    <name type="scientific">Kouleothrix aurantiaca</name>
    <dbReference type="NCBI Taxonomy" id="186479"/>
    <lineage>
        <taxon>Bacteria</taxon>
        <taxon>Bacillati</taxon>
        <taxon>Chloroflexota</taxon>
        <taxon>Chloroflexia</taxon>
        <taxon>Chloroflexales</taxon>
        <taxon>Roseiflexineae</taxon>
        <taxon>Roseiflexaceae</taxon>
        <taxon>Kouleothrix</taxon>
    </lineage>
</organism>
<dbReference type="Proteomes" id="UP000050509">
    <property type="component" value="Unassembled WGS sequence"/>
</dbReference>